<keyword evidence="4" id="KW-1185">Reference proteome</keyword>
<feature type="domain" description="Signal transduction histidine kinase internal region" evidence="2">
    <location>
        <begin position="167"/>
        <end position="239"/>
    </location>
</feature>
<gene>
    <name evidence="3" type="ORF">LX99_01879</name>
</gene>
<dbReference type="Pfam" id="PF06580">
    <property type="entry name" value="His_kinase"/>
    <property type="match status" value="1"/>
</dbReference>
<evidence type="ECO:0000256" key="1">
    <source>
        <dbReference type="SAM" id="Phobius"/>
    </source>
</evidence>
<dbReference type="AlphaFoldDB" id="A0A316HA06"/>
<reference evidence="3 4" key="1">
    <citation type="submission" date="2018-05" db="EMBL/GenBank/DDBJ databases">
        <title>Genomic Encyclopedia of Archaeal and Bacterial Type Strains, Phase II (KMG-II): from individual species to whole genera.</title>
        <authorList>
            <person name="Goeker M."/>
        </authorList>
    </citation>
    <scope>NUCLEOTIDE SEQUENCE [LARGE SCALE GENOMIC DNA]</scope>
    <source>
        <strain evidence="3 4">DSM 19975</strain>
    </source>
</reference>
<dbReference type="Proteomes" id="UP000245678">
    <property type="component" value="Unassembled WGS sequence"/>
</dbReference>
<feature type="transmembrane region" description="Helical" evidence="1">
    <location>
        <begin position="44"/>
        <end position="75"/>
    </location>
</feature>
<evidence type="ECO:0000259" key="2">
    <source>
        <dbReference type="Pfam" id="PF06580"/>
    </source>
</evidence>
<dbReference type="InterPro" id="IPR036890">
    <property type="entry name" value="HATPase_C_sf"/>
</dbReference>
<dbReference type="InterPro" id="IPR050640">
    <property type="entry name" value="Bact_2-comp_sensor_kinase"/>
</dbReference>
<dbReference type="RefSeq" id="WP_109607641.1">
    <property type="nucleotide sequence ID" value="NZ_QGHA01000003.1"/>
</dbReference>
<dbReference type="InterPro" id="IPR010559">
    <property type="entry name" value="Sig_transdc_His_kin_internal"/>
</dbReference>
<keyword evidence="3" id="KW-0418">Kinase</keyword>
<keyword evidence="3" id="KW-0808">Transferase</keyword>
<dbReference type="GO" id="GO:0016020">
    <property type="term" value="C:membrane"/>
    <property type="evidence" value="ECO:0007669"/>
    <property type="project" value="InterPro"/>
</dbReference>
<dbReference type="GO" id="GO:0000155">
    <property type="term" value="F:phosphorelay sensor kinase activity"/>
    <property type="evidence" value="ECO:0007669"/>
    <property type="project" value="InterPro"/>
</dbReference>
<keyword evidence="1" id="KW-0812">Transmembrane</keyword>
<name>A0A316HA06_9SPHI</name>
<evidence type="ECO:0000313" key="3">
    <source>
        <dbReference type="EMBL" id="PWK78039.1"/>
    </source>
</evidence>
<proteinExistence type="predicted"/>
<dbReference type="Gene3D" id="3.30.565.10">
    <property type="entry name" value="Histidine kinase-like ATPase, C-terminal domain"/>
    <property type="match status" value="1"/>
</dbReference>
<accession>A0A316HA06</accession>
<feature type="transmembrane region" description="Helical" evidence="1">
    <location>
        <begin position="82"/>
        <end position="99"/>
    </location>
</feature>
<keyword evidence="1" id="KW-1133">Transmembrane helix</keyword>
<comment type="caution">
    <text evidence="3">The sequence shown here is derived from an EMBL/GenBank/DDBJ whole genome shotgun (WGS) entry which is preliminary data.</text>
</comment>
<dbReference type="SUPFAM" id="SSF55874">
    <property type="entry name" value="ATPase domain of HSP90 chaperone/DNA topoisomerase II/histidine kinase"/>
    <property type="match status" value="1"/>
</dbReference>
<organism evidence="3 4">
    <name type="scientific">Mucilaginibacter oryzae</name>
    <dbReference type="NCBI Taxonomy" id="468058"/>
    <lineage>
        <taxon>Bacteria</taxon>
        <taxon>Pseudomonadati</taxon>
        <taxon>Bacteroidota</taxon>
        <taxon>Sphingobacteriia</taxon>
        <taxon>Sphingobacteriales</taxon>
        <taxon>Sphingobacteriaceae</taxon>
        <taxon>Mucilaginibacter</taxon>
    </lineage>
</organism>
<dbReference type="PANTHER" id="PTHR34220:SF7">
    <property type="entry name" value="SENSOR HISTIDINE KINASE YPDA"/>
    <property type="match status" value="1"/>
</dbReference>
<dbReference type="PANTHER" id="PTHR34220">
    <property type="entry name" value="SENSOR HISTIDINE KINASE YPDA"/>
    <property type="match status" value="1"/>
</dbReference>
<protein>
    <submittedName>
        <fullName evidence="3">Histidine kinase</fullName>
    </submittedName>
</protein>
<sequence length="352" mass="40362">MRQKNLVLLHVLVWLVLVFNDVIPHFLGNEYAAFRALPKDAGLLLRYTLIGIGFYTVAALCFYGSSLVVAPLLFLHKRFIKAICMAVVMLGVLAGWRYIVEFGFFKPVLGFDNYRGNQVSAQYYIGNVFWYYYPKYFIYGLMYFFGENWLRSRNREQALQKEKLVTELAFLRSQVNPHFLFNTINDIYALAYQKSEQAPEALLKLSELLRYMLREGADDFMPLQSEIDYLHNLIELQRIGAKGNAYINFEIEGYVGAQKVASLLFVAFVENAFKHGVLNNAATPVNIRILATNDRIDFTVSNKISNSQKDKAGGIGLNNVKRRLELLYPGRHKLAVTANDHYIAHLQLQLNT</sequence>
<keyword evidence="1" id="KW-0472">Membrane</keyword>
<evidence type="ECO:0000313" key="4">
    <source>
        <dbReference type="Proteomes" id="UP000245678"/>
    </source>
</evidence>
<dbReference type="EMBL" id="QGHA01000003">
    <property type="protein sequence ID" value="PWK78039.1"/>
    <property type="molecule type" value="Genomic_DNA"/>
</dbReference>
<feature type="transmembrane region" description="Helical" evidence="1">
    <location>
        <begin position="129"/>
        <end position="146"/>
    </location>
</feature>